<dbReference type="Proteomes" id="UP001155059">
    <property type="component" value="Unassembled WGS sequence"/>
</dbReference>
<protein>
    <recommendedName>
        <fullName evidence="3">Integrase</fullName>
    </recommendedName>
</protein>
<dbReference type="AlphaFoldDB" id="A0A9X1Z1E0"/>
<evidence type="ECO:0000313" key="2">
    <source>
        <dbReference type="Proteomes" id="UP001155059"/>
    </source>
</evidence>
<sequence length="928" mass="105676">MILPMRYPPIIKKKVSYSKRVCADEDWIATLKLFHLIRSLEEKKKSRDIATGFYFLIDSLPLFKKPWEITNSDFLRASNKNNLSLGIKHRIGAGLANIGKTFKKYNLSPENIKYLKNPHTRPPRSTKTLLPDLDACKMLAESFRLPQNGFETMVSSAFALLNYAPSRSSEIVTLSLDCITSLDGFGLRFPIPAKNGKSVVKRPPCAEFEEVVREAVHTLIKFGISARDAAAWYKKNNVIYIPKGLEHLRDRKTYNVPEALALIGYERSDGVYSQKLYANRNNSLPAAILPPGLGRLFQSDSSNYYRHNEKILLKDAAFISAANLYAWVIKNLSPTFPFVDGVSNVEYKDCLFVYPYSSKTPKFKTYWQCNYVPCFFSTNKLQSWFGRLFFRGREREDLSLGTHAMRHLLNTLAQSKHIDQRLIAMWSGRSSVEQNDDYDHRTSLEKIDLIDENAIGAGFEFGGFLDDLYEQEHKQTGVSTEQFFKTKIGSLHVTELGLCRHNYNSGPCPNVFQCIDCSEHCFKRGDDKSLLAAHRMVEKLQPVIAAAQIAVDKGEPGAEKFLNSHKNKISRYKKQIEICSDTSVPANALCALAPDTPTDNIVSKAIISRTLNADQVKKQAYKHGRILIRSIDNNTLESFESLMNSWTVDNGLPSWKNVCSSFKAKYNTLIRHQAILNNSSMQRAYEGLGNRMLSTNLIKRDSSLRWYWNNEYIVSQVLETWNFKFHGCPTLPKVAKQIKTNFSYAKITLAALEKNSEIRKKLLEKRKHLHDIGLIFISTHGALVCERKSALPDGNHQNIYECFSQFAKEWRIEDGLPTMESVLAKFEKKTGFTLNKAYIFSDNTLLEIFNHIREKSAKSGLIKFNGSNKPLWNIDRLILSCCANEGEFEIDCDTSKIYENILTLHPSIKISYGAVLRALKALQNRSYK</sequence>
<evidence type="ECO:0000313" key="1">
    <source>
        <dbReference type="EMBL" id="MCK9802002.1"/>
    </source>
</evidence>
<proteinExistence type="predicted"/>
<gene>
    <name evidence="1" type="ORF">M1B34_31160</name>
</gene>
<dbReference type="EMBL" id="JALQCW010000103">
    <property type="protein sequence ID" value="MCK9802002.1"/>
    <property type="molecule type" value="Genomic_DNA"/>
</dbReference>
<evidence type="ECO:0008006" key="3">
    <source>
        <dbReference type="Google" id="ProtNLM"/>
    </source>
</evidence>
<reference evidence="1 2" key="1">
    <citation type="journal article" date="2022" name="Int. J. Syst. Evol. Microbiol.">
        <title>Pseudomonas aegrilactucae sp. nov. and Pseudomonas morbosilactucae sp. nov., pathogens causing bacterial rot of lettuce in Japan.</title>
        <authorList>
            <person name="Sawada H."/>
            <person name="Fujikawa T."/>
            <person name="Satou M."/>
        </authorList>
    </citation>
    <scope>NUCLEOTIDE SEQUENCE [LARGE SCALE GENOMIC DNA]</scope>
    <source>
        <strain evidence="1 2">MAFF 302030</strain>
    </source>
</reference>
<name>A0A9X1Z1E0_9PSED</name>
<comment type="caution">
    <text evidence="1">The sequence shown here is derived from an EMBL/GenBank/DDBJ whole genome shotgun (WGS) entry which is preliminary data.</text>
</comment>
<accession>A0A9X1Z1E0</accession>
<reference evidence="1 2" key="2">
    <citation type="journal article" date="2023" name="Plant Pathol.">
        <title>Dismantling and reorganizing Pseudomonas marginalis sensu#lato.</title>
        <authorList>
            <person name="Sawada H."/>
            <person name="Fujikawa T."/>
            <person name="Satou M."/>
        </authorList>
    </citation>
    <scope>NUCLEOTIDE SEQUENCE [LARGE SCALE GENOMIC DNA]</scope>
    <source>
        <strain evidence="1 2">MAFF 302030</strain>
    </source>
</reference>
<dbReference type="RefSeq" id="WP_268267129.1">
    <property type="nucleotide sequence ID" value="NZ_JALQCW010000103.1"/>
</dbReference>
<organism evidence="1 2">
    <name type="scientific">Pseudomonas morbosilactucae</name>
    <dbReference type="NCBI Taxonomy" id="2938197"/>
    <lineage>
        <taxon>Bacteria</taxon>
        <taxon>Pseudomonadati</taxon>
        <taxon>Pseudomonadota</taxon>
        <taxon>Gammaproteobacteria</taxon>
        <taxon>Pseudomonadales</taxon>
        <taxon>Pseudomonadaceae</taxon>
        <taxon>Pseudomonas</taxon>
    </lineage>
</organism>